<dbReference type="FunFam" id="1.10.150.20:FF:000003">
    <property type="entry name" value="DNA polymerase I"/>
    <property type="match status" value="1"/>
</dbReference>
<dbReference type="Gene3D" id="1.10.150.20">
    <property type="entry name" value="5' to 3' exonuclease, C-terminal subdomain"/>
    <property type="match status" value="1"/>
</dbReference>
<keyword evidence="5" id="KW-0269">Exonuclease</keyword>
<evidence type="ECO:0000256" key="2">
    <source>
        <dbReference type="ARBA" id="ARBA00022801"/>
    </source>
</evidence>
<name>A0A084IJ89_SALHC</name>
<sequence length="294" mass="31364">MLLIDASVYIFRAFHALPDSITGSGGRPLNAVHGYVGFLTGLLAAAAGEQRIAAAFDESLTSSFRNEFFADYKANREQPPADLVDQIGACRAITEALGVATLSSPRYEADDLIATLAATSDESVTIVTSDKDLAQILGPGDILWDYAREMRYDEAAIHERFGVVPAAIPDYLALVGDSADNIPGVPGIGAKTAAALLARFPDLETMLGDPEGVRATDVRGAQSLASKLEAHAEQARLSRRLATVVADIDLDAAQRDIERRAPDATRLRQLCDELGVGRRLRNQLGLGDTESEAT</sequence>
<dbReference type="CDD" id="cd09898">
    <property type="entry name" value="H3TH_53EXO"/>
    <property type="match status" value="1"/>
</dbReference>
<dbReference type="PANTHER" id="PTHR42646:SF2">
    <property type="entry name" value="5'-3' EXONUCLEASE FAMILY PROTEIN"/>
    <property type="match status" value="1"/>
</dbReference>
<dbReference type="GO" id="GO:0003677">
    <property type="term" value="F:DNA binding"/>
    <property type="evidence" value="ECO:0007669"/>
    <property type="project" value="UniProtKB-KW"/>
</dbReference>
<dbReference type="PATRIC" id="fig|1304275.5.peg.2663"/>
<evidence type="ECO:0000256" key="1">
    <source>
        <dbReference type="ARBA" id="ARBA00022722"/>
    </source>
</evidence>
<dbReference type="InterPro" id="IPR020046">
    <property type="entry name" value="5-3_exonucl_a-hlix_arch_N"/>
</dbReference>
<dbReference type="Proteomes" id="UP000028302">
    <property type="component" value="Unassembled WGS sequence"/>
</dbReference>
<dbReference type="GO" id="GO:0017108">
    <property type="term" value="F:5'-flap endonuclease activity"/>
    <property type="evidence" value="ECO:0007669"/>
    <property type="project" value="InterPro"/>
</dbReference>
<organism evidence="5 6">
    <name type="scientific">Salinisphaera hydrothermalis (strain C41B8)</name>
    <dbReference type="NCBI Taxonomy" id="1304275"/>
    <lineage>
        <taxon>Bacteria</taxon>
        <taxon>Pseudomonadati</taxon>
        <taxon>Pseudomonadota</taxon>
        <taxon>Gammaproteobacteria</taxon>
        <taxon>Salinisphaerales</taxon>
        <taxon>Salinisphaeraceae</taxon>
        <taxon>Salinisphaera</taxon>
    </lineage>
</organism>
<dbReference type="STRING" id="1304275.C41B8_13040"/>
<keyword evidence="3" id="KW-0238">DNA-binding</keyword>
<keyword evidence="6" id="KW-1185">Reference proteome</keyword>
<feature type="domain" description="5'-3' exonuclease" evidence="4">
    <location>
        <begin position="1"/>
        <end position="260"/>
    </location>
</feature>
<keyword evidence="1" id="KW-0540">Nuclease</keyword>
<dbReference type="Pfam" id="PF01367">
    <property type="entry name" value="5_3_exonuc"/>
    <property type="match status" value="1"/>
</dbReference>
<dbReference type="InterPro" id="IPR038969">
    <property type="entry name" value="FEN"/>
</dbReference>
<dbReference type="InterPro" id="IPR008918">
    <property type="entry name" value="HhH2"/>
</dbReference>
<proteinExistence type="predicted"/>
<dbReference type="SUPFAM" id="SSF88723">
    <property type="entry name" value="PIN domain-like"/>
    <property type="match status" value="1"/>
</dbReference>
<dbReference type="Pfam" id="PF02739">
    <property type="entry name" value="5_3_exonuc_N"/>
    <property type="match status" value="1"/>
</dbReference>
<gene>
    <name evidence="5" type="ORF">C41B8_13040</name>
</gene>
<dbReference type="SMART" id="SM00475">
    <property type="entry name" value="53EXOc"/>
    <property type="match status" value="1"/>
</dbReference>
<dbReference type="eggNOG" id="COG0258">
    <property type="taxonomic scope" value="Bacteria"/>
</dbReference>
<dbReference type="SUPFAM" id="SSF47807">
    <property type="entry name" value="5' to 3' exonuclease, C-terminal subdomain"/>
    <property type="match status" value="1"/>
</dbReference>
<evidence type="ECO:0000313" key="5">
    <source>
        <dbReference type="EMBL" id="KEZ76773.1"/>
    </source>
</evidence>
<dbReference type="SMART" id="SM00279">
    <property type="entry name" value="HhH2"/>
    <property type="match status" value="1"/>
</dbReference>
<dbReference type="OrthoDB" id="9806424at2"/>
<dbReference type="EMBL" id="APNK01000022">
    <property type="protein sequence ID" value="KEZ76773.1"/>
    <property type="molecule type" value="Genomic_DNA"/>
</dbReference>
<dbReference type="InterPro" id="IPR029060">
    <property type="entry name" value="PIN-like_dom_sf"/>
</dbReference>
<reference evidence="5 6" key="1">
    <citation type="submission" date="2013-03" db="EMBL/GenBank/DDBJ databases">
        <title>Salinisphaera hydrothermalis C41B8 Genome Sequencing.</title>
        <authorList>
            <person name="Li C."/>
            <person name="Lai Q."/>
            <person name="Shao Z."/>
        </authorList>
    </citation>
    <scope>NUCLEOTIDE SEQUENCE [LARGE SCALE GENOMIC DNA]</scope>
    <source>
        <strain evidence="5 6">C41B8</strain>
    </source>
</reference>
<evidence type="ECO:0000313" key="6">
    <source>
        <dbReference type="Proteomes" id="UP000028302"/>
    </source>
</evidence>
<dbReference type="InterPro" id="IPR020045">
    <property type="entry name" value="DNA_polI_H3TH"/>
</dbReference>
<dbReference type="CDD" id="cd09859">
    <property type="entry name" value="PIN_53EXO"/>
    <property type="match status" value="1"/>
</dbReference>
<keyword evidence="2" id="KW-0378">Hydrolase</keyword>
<dbReference type="AlphaFoldDB" id="A0A084IJ89"/>
<comment type="caution">
    <text evidence="5">The sequence shown here is derived from an EMBL/GenBank/DDBJ whole genome shotgun (WGS) entry which is preliminary data.</text>
</comment>
<dbReference type="GO" id="GO:0033567">
    <property type="term" value="P:DNA replication, Okazaki fragment processing"/>
    <property type="evidence" value="ECO:0007669"/>
    <property type="project" value="InterPro"/>
</dbReference>
<dbReference type="InterPro" id="IPR002421">
    <property type="entry name" value="5-3_exonuclease"/>
</dbReference>
<accession>A0A084IJ89</accession>
<dbReference type="RefSeq" id="WP_037339021.1">
    <property type="nucleotide sequence ID" value="NZ_APNK01000022.1"/>
</dbReference>
<protein>
    <submittedName>
        <fullName evidence="5">5'-3' exonuclease (Including N-terminal domain of PolI)</fullName>
    </submittedName>
</protein>
<evidence type="ECO:0000259" key="4">
    <source>
        <dbReference type="SMART" id="SM00475"/>
    </source>
</evidence>
<dbReference type="PANTHER" id="PTHR42646">
    <property type="entry name" value="FLAP ENDONUCLEASE XNI"/>
    <property type="match status" value="1"/>
</dbReference>
<dbReference type="GO" id="GO:0008409">
    <property type="term" value="F:5'-3' exonuclease activity"/>
    <property type="evidence" value="ECO:0007669"/>
    <property type="project" value="InterPro"/>
</dbReference>
<dbReference type="Gene3D" id="3.40.50.1010">
    <property type="entry name" value="5'-nuclease"/>
    <property type="match status" value="1"/>
</dbReference>
<evidence type="ECO:0000256" key="3">
    <source>
        <dbReference type="ARBA" id="ARBA00023125"/>
    </source>
</evidence>
<dbReference type="InterPro" id="IPR036279">
    <property type="entry name" value="5-3_exonuclease_C_sf"/>
</dbReference>